<gene>
    <name evidence="1" type="ORF">Vadar_004043</name>
</gene>
<name>A0ACB7WXU8_9ERIC</name>
<dbReference type="Proteomes" id="UP000828048">
    <property type="component" value="Chromosome 2"/>
</dbReference>
<dbReference type="EMBL" id="CM037152">
    <property type="protein sequence ID" value="KAH7833201.1"/>
    <property type="molecule type" value="Genomic_DNA"/>
</dbReference>
<organism evidence="1 2">
    <name type="scientific">Vaccinium darrowii</name>
    <dbReference type="NCBI Taxonomy" id="229202"/>
    <lineage>
        <taxon>Eukaryota</taxon>
        <taxon>Viridiplantae</taxon>
        <taxon>Streptophyta</taxon>
        <taxon>Embryophyta</taxon>
        <taxon>Tracheophyta</taxon>
        <taxon>Spermatophyta</taxon>
        <taxon>Magnoliopsida</taxon>
        <taxon>eudicotyledons</taxon>
        <taxon>Gunneridae</taxon>
        <taxon>Pentapetalae</taxon>
        <taxon>asterids</taxon>
        <taxon>Ericales</taxon>
        <taxon>Ericaceae</taxon>
        <taxon>Vaccinioideae</taxon>
        <taxon>Vaccinieae</taxon>
        <taxon>Vaccinium</taxon>
    </lineage>
</organism>
<keyword evidence="2" id="KW-1185">Reference proteome</keyword>
<reference evidence="1 2" key="1">
    <citation type="journal article" date="2021" name="Hortic Res">
        <title>High-quality reference genome and annotation aids understanding of berry development for evergreen blueberry (Vaccinium darrowii).</title>
        <authorList>
            <person name="Yu J."/>
            <person name="Hulse-Kemp A.M."/>
            <person name="Babiker E."/>
            <person name="Staton M."/>
        </authorList>
    </citation>
    <scope>NUCLEOTIDE SEQUENCE [LARGE SCALE GENOMIC DNA]</scope>
    <source>
        <strain evidence="2">cv. NJ 8807/NJ 8810</strain>
        <tissue evidence="1">Young leaf</tissue>
    </source>
</reference>
<proteinExistence type="predicted"/>
<protein>
    <submittedName>
        <fullName evidence="1">Uncharacterized protein</fullName>
    </submittedName>
</protein>
<evidence type="ECO:0000313" key="2">
    <source>
        <dbReference type="Proteomes" id="UP000828048"/>
    </source>
</evidence>
<accession>A0ACB7WXU8</accession>
<evidence type="ECO:0000313" key="1">
    <source>
        <dbReference type="EMBL" id="KAH7833201.1"/>
    </source>
</evidence>
<sequence>MIRCSNLLVMVEECAASDFPHGGRWRGVWPQERKCVTKSRKRKNGGRVNAHLHRHHPRHHLASPWCLLQVRLQGGILDLSSADPVWVYPRNYLCCLCHYQELIVSLPCPHQLFKVQI</sequence>
<comment type="caution">
    <text evidence="1">The sequence shown here is derived from an EMBL/GenBank/DDBJ whole genome shotgun (WGS) entry which is preliminary data.</text>
</comment>